<dbReference type="InterPro" id="IPR046497">
    <property type="entry name" value="DUF6590"/>
</dbReference>
<sequence>MDGPENSGTAHEKLSKEDSPDSLKISIKHISPSKNIPDNTAGTNARSAATTTVSSAITSTATTIGKPEFPPPPKGYGGQWEWDAKISDYVRLGKDGKQLLYSNYQKKPEPETPQPKTPPTSPTKTDIPKPLVAWQGKLDDRFQVVAKPKRFFSVGRIFKVVWFEPRGQDTPVRRSGSGPDWASECPAFYGEQAVAKFRWFVIARRRLHHSLCFSITTYSKAAPNKTRGRDMDYVVLHSSAVEPAAPYPEENIKRDPIAVIIEDGETFISPIARLDCGRIYTVEDNLRIMKVGRVHPASLELLDQCYRDSVE</sequence>
<feature type="compositionally biased region" description="Basic and acidic residues" evidence="1">
    <location>
        <begin position="10"/>
        <end position="21"/>
    </location>
</feature>
<dbReference type="Pfam" id="PF20233">
    <property type="entry name" value="DUF6590"/>
    <property type="match status" value="1"/>
</dbReference>
<feature type="domain" description="DUF6590" evidence="2">
    <location>
        <begin position="149"/>
        <end position="303"/>
    </location>
</feature>
<dbReference type="Proteomes" id="UP001302126">
    <property type="component" value="Unassembled WGS sequence"/>
</dbReference>
<evidence type="ECO:0000259" key="2">
    <source>
        <dbReference type="Pfam" id="PF20233"/>
    </source>
</evidence>
<keyword evidence="4" id="KW-1185">Reference proteome</keyword>
<feature type="compositionally biased region" description="Pro residues" evidence="1">
    <location>
        <begin position="111"/>
        <end position="121"/>
    </location>
</feature>
<comment type="caution">
    <text evidence="3">The sequence shown here is derived from an EMBL/GenBank/DDBJ whole genome shotgun (WGS) entry which is preliminary data.</text>
</comment>
<proteinExistence type="predicted"/>
<dbReference type="AlphaFoldDB" id="A0AAN6WWK6"/>
<evidence type="ECO:0000313" key="3">
    <source>
        <dbReference type="EMBL" id="KAK4188983.1"/>
    </source>
</evidence>
<evidence type="ECO:0000256" key="1">
    <source>
        <dbReference type="SAM" id="MobiDB-lite"/>
    </source>
</evidence>
<gene>
    <name evidence="3" type="ORF">QBC35DRAFT_381311</name>
</gene>
<organism evidence="3 4">
    <name type="scientific">Podospora australis</name>
    <dbReference type="NCBI Taxonomy" id="1536484"/>
    <lineage>
        <taxon>Eukaryota</taxon>
        <taxon>Fungi</taxon>
        <taxon>Dikarya</taxon>
        <taxon>Ascomycota</taxon>
        <taxon>Pezizomycotina</taxon>
        <taxon>Sordariomycetes</taxon>
        <taxon>Sordariomycetidae</taxon>
        <taxon>Sordariales</taxon>
        <taxon>Podosporaceae</taxon>
        <taxon>Podospora</taxon>
    </lineage>
</organism>
<dbReference type="EMBL" id="MU864381">
    <property type="protein sequence ID" value="KAK4188983.1"/>
    <property type="molecule type" value="Genomic_DNA"/>
</dbReference>
<reference evidence="3" key="1">
    <citation type="journal article" date="2023" name="Mol. Phylogenet. Evol.">
        <title>Genome-scale phylogeny and comparative genomics of the fungal order Sordariales.</title>
        <authorList>
            <person name="Hensen N."/>
            <person name="Bonometti L."/>
            <person name="Westerberg I."/>
            <person name="Brannstrom I.O."/>
            <person name="Guillou S."/>
            <person name="Cros-Aarteil S."/>
            <person name="Calhoun S."/>
            <person name="Haridas S."/>
            <person name="Kuo A."/>
            <person name="Mondo S."/>
            <person name="Pangilinan J."/>
            <person name="Riley R."/>
            <person name="LaButti K."/>
            <person name="Andreopoulos B."/>
            <person name="Lipzen A."/>
            <person name="Chen C."/>
            <person name="Yan M."/>
            <person name="Daum C."/>
            <person name="Ng V."/>
            <person name="Clum A."/>
            <person name="Steindorff A."/>
            <person name="Ohm R.A."/>
            <person name="Martin F."/>
            <person name="Silar P."/>
            <person name="Natvig D.O."/>
            <person name="Lalanne C."/>
            <person name="Gautier V."/>
            <person name="Ament-Velasquez S.L."/>
            <person name="Kruys A."/>
            <person name="Hutchinson M.I."/>
            <person name="Powell A.J."/>
            <person name="Barry K."/>
            <person name="Miller A.N."/>
            <person name="Grigoriev I.V."/>
            <person name="Debuchy R."/>
            <person name="Gladieux P."/>
            <person name="Hiltunen Thoren M."/>
            <person name="Johannesson H."/>
        </authorList>
    </citation>
    <scope>NUCLEOTIDE SEQUENCE</scope>
    <source>
        <strain evidence="3">PSN309</strain>
    </source>
</reference>
<evidence type="ECO:0000313" key="4">
    <source>
        <dbReference type="Proteomes" id="UP001302126"/>
    </source>
</evidence>
<protein>
    <recommendedName>
        <fullName evidence="2">DUF6590 domain-containing protein</fullName>
    </recommendedName>
</protein>
<accession>A0AAN6WWK6</accession>
<name>A0AAN6WWK6_9PEZI</name>
<feature type="compositionally biased region" description="Low complexity" evidence="1">
    <location>
        <begin position="43"/>
        <end position="63"/>
    </location>
</feature>
<reference evidence="3" key="2">
    <citation type="submission" date="2023-05" db="EMBL/GenBank/DDBJ databases">
        <authorList>
            <consortium name="Lawrence Berkeley National Laboratory"/>
            <person name="Steindorff A."/>
            <person name="Hensen N."/>
            <person name="Bonometti L."/>
            <person name="Westerberg I."/>
            <person name="Brannstrom I.O."/>
            <person name="Guillou S."/>
            <person name="Cros-Aarteil S."/>
            <person name="Calhoun S."/>
            <person name="Haridas S."/>
            <person name="Kuo A."/>
            <person name="Mondo S."/>
            <person name="Pangilinan J."/>
            <person name="Riley R."/>
            <person name="Labutti K."/>
            <person name="Andreopoulos B."/>
            <person name="Lipzen A."/>
            <person name="Chen C."/>
            <person name="Yanf M."/>
            <person name="Daum C."/>
            <person name="Ng V."/>
            <person name="Clum A."/>
            <person name="Ohm R."/>
            <person name="Martin F."/>
            <person name="Silar P."/>
            <person name="Natvig D."/>
            <person name="Lalanne C."/>
            <person name="Gautier V."/>
            <person name="Ament-Velasquez S.L."/>
            <person name="Kruys A."/>
            <person name="Hutchinson M.I."/>
            <person name="Powell A.J."/>
            <person name="Barry K."/>
            <person name="Miller A.N."/>
            <person name="Grigoriev I.V."/>
            <person name="Debuchy R."/>
            <person name="Gladieux P."/>
            <person name="Thoren M.H."/>
            <person name="Johannesson H."/>
        </authorList>
    </citation>
    <scope>NUCLEOTIDE SEQUENCE</scope>
    <source>
        <strain evidence="3">PSN309</strain>
    </source>
</reference>
<feature type="region of interest" description="Disordered" evidence="1">
    <location>
        <begin position="104"/>
        <end position="128"/>
    </location>
</feature>
<feature type="compositionally biased region" description="Polar residues" evidence="1">
    <location>
        <begin position="32"/>
        <end position="42"/>
    </location>
</feature>
<feature type="region of interest" description="Disordered" evidence="1">
    <location>
        <begin position="1"/>
        <end position="78"/>
    </location>
</feature>